<accession>A0A514CPF9</accession>
<name>A0A514CPF9_9STRA</name>
<protein>
    <recommendedName>
        <fullName evidence="4 5">Small ribosomal subunit protein uS14c</fullName>
    </recommendedName>
</protein>
<sequence>MAKQCMIQREVKRQKLVLKYSNKRTTLLKELKLSNSLSDIFFVQKKLQRLPNNSAEIRLKNRCWRTGRSRGFYRDFGLSRHVLREMAHQCLVPGLTKSSW</sequence>
<evidence type="ECO:0000256" key="4">
    <source>
        <dbReference type="ARBA" id="ARBA00035247"/>
    </source>
</evidence>
<dbReference type="GeneID" id="40868855"/>
<dbReference type="GO" id="GO:0015935">
    <property type="term" value="C:small ribosomal subunit"/>
    <property type="evidence" value="ECO:0007669"/>
    <property type="project" value="TreeGrafter"/>
</dbReference>
<dbReference type="InterPro" id="IPR023036">
    <property type="entry name" value="Ribosomal_uS14_bac/plastid"/>
</dbReference>
<gene>
    <name evidence="5 6" type="primary">rps14</name>
</gene>
<comment type="function">
    <text evidence="5">Binds 16S rRNA, required for the assembly of 30S particles.</text>
</comment>
<dbReference type="NCBIfam" id="NF006477">
    <property type="entry name" value="PRK08881.1"/>
    <property type="match status" value="1"/>
</dbReference>
<dbReference type="EMBL" id="MK561359">
    <property type="protein sequence ID" value="QDH81677.1"/>
    <property type="molecule type" value="Genomic_DNA"/>
</dbReference>
<reference evidence="6" key="1">
    <citation type="submission" date="2019-02" db="EMBL/GenBank/DDBJ databases">
        <title>Dictyochophyceae plastid genomes reveal unusual variability of their organisation.</title>
        <authorList>
            <person name="Han K.Y."/>
            <person name="Maciszewski K."/>
            <person name="Graf L."/>
            <person name="Andersen R.A."/>
            <person name="Karnkowska A."/>
            <person name="Yoon H.S."/>
        </authorList>
    </citation>
    <scope>NUCLEOTIDE SEQUENCE</scope>
</reference>
<dbReference type="HAMAP" id="MF_00537">
    <property type="entry name" value="Ribosomal_uS14_1"/>
    <property type="match status" value="1"/>
</dbReference>
<dbReference type="PROSITE" id="PS00527">
    <property type="entry name" value="RIBOSOMAL_S14"/>
    <property type="match status" value="1"/>
</dbReference>
<comment type="subcellular location">
    <subcellularLocation>
        <location evidence="5">Plastid</location>
        <location evidence="5">Chloroplast</location>
    </subcellularLocation>
</comment>
<comment type="subunit">
    <text evidence="5">Part of the 30S ribosomal subunit.</text>
</comment>
<dbReference type="GO" id="GO:0006412">
    <property type="term" value="P:translation"/>
    <property type="evidence" value="ECO:0007669"/>
    <property type="project" value="UniProtKB-UniRule"/>
</dbReference>
<dbReference type="InterPro" id="IPR001209">
    <property type="entry name" value="Ribosomal_uS14"/>
</dbReference>
<dbReference type="GO" id="GO:0003735">
    <property type="term" value="F:structural constituent of ribosome"/>
    <property type="evidence" value="ECO:0007669"/>
    <property type="project" value="InterPro"/>
</dbReference>
<dbReference type="Pfam" id="PF00253">
    <property type="entry name" value="Ribosomal_S14"/>
    <property type="match status" value="1"/>
</dbReference>
<dbReference type="Gene3D" id="1.10.287.1480">
    <property type="match status" value="1"/>
</dbReference>
<dbReference type="RefSeq" id="YP_009677016.1">
    <property type="nucleotide sequence ID" value="NC_043929.1"/>
</dbReference>
<organism evidence="6">
    <name type="scientific">Octactis speculum</name>
    <dbReference type="NCBI Taxonomy" id="3111310"/>
    <lineage>
        <taxon>Eukaryota</taxon>
        <taxon>Sar</taxon>
        <taxon>Stramenopiles</taxon>
        <taxon>Ochrophyta</taxon>
        <taxon>Dictyochophyceae</taxon>
        <taxon>Dictyochales</taxon>
        <taxon>Dictyochaceae</taxon>
        <taxon>Octactis</taxon>
    </lineage>
</organism>
<keyword evidence="3 5" id="KW-0687">Ribonucleoprotein</keyword>
<evidence type="ECO:0000313" key="6">
    <source>
        <dbReference type="EMBL" id="QDH81677.1"/>
    </source>
</evidence>
<keyword evidence="6" id="KW-0150">Chloroplast</keyword>
<keyword evidence="6" id="KW-0934">Plastid</keyword>
<dbReference type="SUPFAM" id="SSF57716">
    <property type="entry name" value="Glucocorticoid receptor-like (DNA-binding domain)"/>
    <property type="match status" value="1"/>
</dbReference>
<dbReference type="InterPro" id="IPR018271">
    <property type="entry name" value="Ribosomal_uS14_CS"/>
</dbReference>
<keyword evidence="5" id="KW-0694">RNA-binding</keyword>
<evidence type="ECO:0000256" key="5">
    <source>
        <dbReference type="HAMAP-Rule" id="MF_00537"/>
    </source>
</evidence>
<dbReference type="AlphaFoldDB" id="A0A514CPF9"/>
<comment type="similarity">
    <text evidence="1 5">Belongs to the universal ribosomal protein uS14 family.</text>
</comment>
<keyword evidence="2 5" id="KW-0689">Ribosomal protein</keyword>
<evidence type="ECO:0000256" key="1">
    <source>
        <dbReference type="ARBA" id="ARBA00009083"/>
    </source>
</evidence>
<keyword evidence="5" id="KW-0699">rRNA-binding</keyword>
<dbReference type="GO" id="GO:0019843">
    <property type="term" value="F:rRNA binding"/>
    <property type="evidence" value="ECO:0007669"/>
    <property type="project" value="UniProtKB-UniRule"/>
</dbReference>
<dbReference type="GO" id="GO:0009507">
    <property type="term" value="C:chloroplast"/>
    <property type="evidence" value="ECO:0007669"/>
    <property type="project" value="UniProtKB-SubCell"/>
</dbReference>
<dbReference type="FunFam" id="1.10.287.1480:FF:000001">
    <property type="entry name" value="30S ribosomal protein S14"/>
    <property type="match status" value="1"/>
</dbReference>
<evidence type="ECO:0000256" key="2">
    <source>
        <dbReference type="ARBA" id="ARBA00022980"/>
    </source>
</evidence>
<dbReference type="PANTHER" id="PTHR19836">
    <property type="entry name" value="30S RIBOSOMAL PROTEIN S14"/>
    <property type="match status" value="1"/>
</dbReference>
<proteinExistence type="inferred from homology"/>
<evidence type="ECO:0000256" key="3">
    <source>
        <dbReference type="ARBA" id="ARBA00023274"/>
    </source>
</evidence>
<geneLocation type="chloroplast" evidence="6"/>
<dbReference type="PANTHER" id="PTHR19836:SF19">
    <property type="entry name" value="SMALL RIBOSOMAL SUBUNIT PROTEIN US14M"/>
    <property type="match status" value="1"/>
</dbReference>